<feature type="disulfide bond" evidence="8">
    <location>
        <begin position="95"/>
        <end position="101"/>
    </location>
</feature>
<keyword evidence="9" id="KW-0732">Signal</keyword>
<dbReference type="PANTHER" id="PTHR11195:SF13">
    <property type="entry name" value="INVERTEBRATE-TYPE LYSOZYME 2-RELATED"/>
    <property type="match status" value="1"/>
</dbReference>
<dbReference type="Gene3D" id="1.10.530.10">
    <property type="match status" value="1"/>
</dbReference>
<keyword evidence="5" id="KW-0378">Hydrolase</keyword>
<dbReference type="AlphaFoldDB" id="A0A8K0C9F8"/>
<dbReference type="EC" id="3.2.1.17" evidence="2"/>
<keyword evidence="4" id="KW-0081">Bacteriolytic enzyme</keyword>
<evidence type="ECO:0000256" key="9">
    <source>
        <dbReference type="SAM" id="SignalP"/>
    </source>
</evidence>
<evidence type="ECO:0000256" key="2">
    <source>
        <dbReference type="ARBA" id="ARBA00012732"/>
    </source>
</evidence>
<evidence type="ECO:0000313" key="11">
    <source>
        <dbReference type="Proteomes" id="UP000801492"/>
    </source>
</evidence>
<proteinExistence type="predicted"/>
<reference evidence="10" key="1">
    <citation type="submission" date="2019-08" db="EMBL/GenBank/DDBJ databases">
        <title>The genome of the North American firefly Photinus pyralis.</title>
        <authorList>
            <consortium name="Photinus pyralis genome working group"/>
            <person name="Fallon T.R."/>
            <person name="Sander Lower S.E."/>
            <person name="Weng J.-K."/>
        </authorList>
    </citation>
    <scope>NUCLEOTIDE SEQUENCE</scope>
    <source>
        <strain evidence="10">TRF0915ILg1</strain>
        <tissue evidence="10">Whole body</tissue>
    </source>
</reference>
<feature type="disulfide bond" evidence="8">
    <location>
        <begin position="41"/>
        <end position="125"/>
    </location>
</feature>
<dbReference type="PROSITE" id="PS51909">
    <property type="entry name" value="LYSOZYME_I"/>
    <property type="match status" value="1"/>
</dbReference>
<dbReference type="InterPro" id="IPR008597">
    <property type="entry name" value="Invert_lysozyme"/>
</dbReference>
<evidence type="ECO:0000256" key="5">
    <source>
        <dbReference type="ARBA" id="ARBA00022801"/>
    </source>
</evidence>
<comment type="catalytic activity">
    <reaction evidence="1">
        <text>Hydrolysis of (1-&gt;4)-beta-linkages between N-acetylmuramic acid and N-acetyl-D-glucosamine residues in a peptidoglycan and between N-acetyl-D-glucosamine residues in chitodextrins.</text>
        <dbReference type="EC" id="3.2.1.17"/>
    </reaction>
</comment>
<evidence type="ECO:0000256" key="6">
    <source>
        <dbReference type="ARBA" id="ARBA00023157"/>
    </source>
</evidence>
<organism evidence="10 11">
    <name type="scientific">Ignelater luminosus</name>
    <name type="common">Cucubano</name>
    <name type="synonym">Pyrophorus luminosus</name>
    <dbReference type="NCBI Taxonomy" id="2038154"/>
    <lineage>
        <taxon>Eukaryota</taxon>
        <taxon>Metazoa</taxon>
        <taxon>Ecdysozoa</taxon>
        <taxon>Arthropoda</taxon>
        <taxon>Hexapoda</taxon>
        <taxon>Insecta</taxon>
        <taxon>Pterygota</taxon>
        <taxon>Neoptera</taxon>
        <taxon>Endopterygota</taxon>
        <taxon>Coleoptera</taxon>
        <taxon>Polyphaga</taxon>
        <taxon>Elateriformia</taxon>
        <taxon>Elateroidea</taxon>
        <taxon>Elateridae</taxon>
        <taxon>Agrypninae</taxon>
        <taxon>Pyrophorini</taxon>
        <taxon>Ignelater</taxon>
    </lineage>
</organism>
<keyword evidence="6 8" id="KW-1015">Disulfide bond</keyword>
<keyword evidence="3" id="KW-0929">Antimicrobial</keyword>
<evidence type="ECO:0000313" key="10">
    <source>
        <dbReference type="EMBL" id="KAF2881207.1"/>
    </source>
</evidence>
<evidence type="ECO:0000256" key="4">
    <source>
        <dbReference type="ARBA" id="ARBA00022638"/>
    </source>
</evidence>
<keyword evidence="11" id="KW-1185">Reference proteome</keyword>
<name>A0A8K0C9F8_IGNLU</name>
<feature type="disulfide bond" evidence="8">
    <location>
        <begin position="46"/>
        <end position="52"/>
    </location>
</feature>
<protein>
    <recommendedName>
        <fullName evidence="2">lysozyme</fullName>
        <ecNumber evidence="2">3.2.1.17</ecNumber>
    </recommendedName>
</protein>
<evidence type="ECO:0000256" key="8">
    <source>
        <dbReference type="PIRSR" id="PIRSR608597-3"/>
    </source>
</evidence>
<keyword evidence="7" id="KW-0326">Glycosidase</keyword>
<evidence type="ECO:0000256" key="7">
    <source>
        <dbReference type="ARBA" id="ARBA00023295"/>
    </source>
</evidence>
<dbReference type="GO" id="GO:0031640">
    <property type="term" value="P:killing of cells of another organism"/>
    <property type="evidence" value="ECO:0007669"/>
    <property type="project" value="UniProtKB-KW"/>
</dbReference>
<gene>
    <name evidence="10" type="ORF">ILUMI_24972</name>
</gene>
<dbReference type="FunFam" id="1.10.530.10:FF:000019">
    <property type="entry name" value="lysozyme"/>
    <property type="match status" value="1"/>
</dbReference>
<comment type="caution">
    <text evidence="10">The sequence shown here is derived from an EMBL/GenBank/DDBJ whole genome shotgun (WGS) entry which is preliminary data.</text>
</comment>
<dbReference type="EMBL" id="VTPC01090847">
    <property type="protein sequence ID" value="KAF2881207.1"/>
    <property type="molecule type" value="Genomic_DNA"/>
</dbReference>
<feature type="chain" id="PRO_5035437173" description="lysozyme" evidence="9">
    <location>
        <begin position="27"/>
        <end position="167"/>
    </location>
</feature>
<feature type="disulfide bond" evidence="8">
    <location>
        <begin position="58"/>
        <end position="63"/>
    </location>
</feature>
<dbReference type="Proteomes" id="UP000801492">
    <property type="component" value="Unassembled WGS sequence"/>
</dbReference>
<sequence length="167" mass="18987">MVSKILKSVITVLFLIYYGILDEVRSQAEDKIYLSNLDTQCLRCLCFAATGCNLTLGCVNGYCGPYKIGRIYWADAGKVILPEDDVDRSGAYEDCALSYQCAQKIIKNYLIKYARDCNNDGRVNCADYSMINFNGGYQCHPPLDRNEAGRKWLERYYSCYPRTPDSD</sequence>
<dbReference type="GO" id="GO:0003796">
    <property type="term" value="F:lysozyme activity"/>
    <property type="evidence" value="ECO:0007669"/>
    <property type="project" value="UniProtKB-EC"/>
</dbReference>
<dbReference type="OrthoDB" id="6331689at2759"/>
<evidence type="ECO:0000256" key="3">
    <source>
        <dbReference type="ARBA" id="ARBA00022529"/>
    </source>
</evidence>
<evidence type="ECO:0000256" key="1">
    <source>
        <dbReference type="ARBA" id="ARBA00000632"/>
    </source>
</evidence>
<dbReference type="GO" id="GO:0042742">
    <property type="term" value="P:defense response to bacterium"/>
    <property type="evidence" value="ECO:0007669"/>
    <property type="project" value="UniProtKB-KW"/>
</dbReference>
<feature type="signal peptide" evidence="9">
    <location>
        <begin position="1"/>
        <end position="26"/>
    </location>
</feature>
<dbReference type="Pfam" id="PF05497">
    <property type="entry name" value="Destabilase"/>
    <property type="match status" value="1"/>
</dbReference>
<dbReference type="CDD" id="cd16890">
    <property type="entry name" value="lyz_i"/>
    <property type="match status" value="1"/>
</dbReference>
<dbReference type="PANTHER" id="PTHR11195">
    <property type="entry name" value="DESTABILASE-RELATED"/>
    <property type="match status" value="1"/>
</dbReference>
<accession>A0A8K0C9F8</accession>